<keyword evidence="2" id="KW-1133">Transmembrane helix</keyword>
<feature type="compositionally biased region" description="Low complexity" evidence="1">
    <location>
        <begin position="372"/>
        <end position="393"/>
    </location>
</feature>
<feature type="compositionally biased region" description="Polar residues" evidence="1">
    <location>
        <begin position="234"/>
        <end position="254"/>
    </location>
</feature>
<keyword evidence="2" id="KW-0812">Transmembrane</keyword>
<evidence type="ECO:0000256" key="2">
    <source>
        <dbReference type="SAM" id="Phobius"/>
    </source>
</evidence>
<dbReference type="Pfam" id="PF09463">
    <property type="entry name" value="Opy2"/>
    <property type="match status" value="1"/>
</dbReference>
<evidence type="ECO:0000313" key="5">
    <source>
        <dbReference type="Proteomes" id="UP000308730"/>
    </source>
</evidence>
<keyword evidence="2" id="KW-0472">Membrane</keyword>
<feature type="domain" description="Membrane anchor Opy2 N-terminal" evidence="3">
    <location>
        <begin position="16"/>
        <end position="49"/>
    </location>
</feature>
<dbReference type="EMBL" id="SGPM01000126">
    <property type="protein sequence ID" value="THH29389.1"/>
    <property type="molecule type" value="Genomic_DNA"/>
</dbReference>
<dbReference type="Proteomes" id="UP000308730">
    <property type="component" value="Unassembled WGS sequence"/>
</dbReference>
<gene>
    <name evidence="4" type="ORF">EUX98_g4803</name>
</gene>
<evidence type="ECO:0000256" key="1">
    <source>
        <dbReference type="SAM" id="MobiDB-lite"/>
    </source>
</evidence>
<feature type="region of interest" description="Disordered" evidence="1">
    <location>
        <begin position="351"/>
        <end position="432"/>
    </location>
</feature>
<dbReference type="InterPro" id="IPR018571">
    <property type="entry name" value="Membrane_anchor_Opy2_N"/>
</dbReference>
<feature type="transmembrane region" description="Helical" evidence="2">
    <location>
        <begin position="66"/>
        <end position="88"/>
    </location>
</feature>
<feature type="compositionally biased region" description="Polar residues" evidence="1">
    <location>
        <begin position="203"/>
        <end position="219"/>
    </location>
</feature>
<evidence type="ECO:0000259" key="3">
    <source>
        <dbReference type="Pfam" id="PF09463"/>
    </source>
</evidence>
<feature type="compositionally biased region" description="Polar residues" evidence="1">
    <location>
        <begin position="395"/>
        <end position="405"/>
    </location>
</feature>
<feature type="region of interest" description="Disordered" evidence="1">
    <location>
        <begin position="96"/>
        <end position="138"/>
    </location>
</feature>
<comment type="caution">
    <text evidence="4">The sequence shown here is derived from an EMBL/GenBank/DDBJ whole genome shotgun (WGS) entry which is preliminary data.</text>
</comment>
<sequence>MSLLLARQDPNDDPSCIHCDDPAPCNNCGANEQCVLVNRSCNVCSTNKCVATSAPSSSGGGISGGAVAGAVIAAIVFLIAVVLVFLWYRRRSKRLPPSEVESAKNDSPARAEDVLNRPDPNEKPNSPLPTPTIHGTSPYGEMVAVQDYQNSAIGTQGHTPRQSQQENPFEDRMDTQSIQTAGSVGTQSNVIPIALVGPDGASALSNPTTVPSTQATAGSAPSRPDRDPALNLYTDPNRNTSADTDHNASGYNASQASGNIRHSYMSTGSYASDLLNEAPIIVTPGRGAVKQVLGVVKAEVIRTPAGSSAGGDTPPNTADSLRPTFATRLPARSPLAASSFGPADVLAETDEEHQELNAKHDPFGDEHSPYLTSEQTSPSSPTPSVSTFGSPSPGVTPSQYSQPTSQDDEWMPDDPARPWAGSSKARPDSMSTQAGSVIGASIGAATRMHVGLAPLSSPDTPVSAALSSPRTPYRMTSAKLVSPMRKTDESSPMSNGAFEMQQRRAMEDLDLRRESKASILSSASKADSILEGFHFVPPSPISDRPMRTPPRSPLAQQAFSDNSTVTTPMPKPDVERSELQTQQDVQRQRKNDLAPPSAMHNNRKMLGMSVGSEISTMSNGLSSFPFQIDTGSISEAASNTQPQTINGRQRASLDTLALTSDLASYPLGLESLMDHYPGPKR</sequence>
<protein>
    <recommendedName>
        <fullName evidence="3">Membrane anchor Opy2 N-terminal domain-containing protein</fullName>
    </recommendedName>
</protein>
<accession>A0A4S4MTA7</accession>
<name>A0A4S4MTA7_9APHY</name>
<feature type="region of interest" description="Disordered" evidence="1">
    <location>
        <begin position="202"/>
        <end position="254"/>
    </location>
</feature>
<feature type="region of interest" description="Disordered" evidence="1">
    <location>
        <begin position="538"/>
        <end position="602"/>
    </location>
</feature>
<feature type="compositionally biased region" description="Polar residues" evidence="1">
    <location>
        <begin position="554"/>
        <end position="567"/>
    </location>
</feature>
<evidence type="ECO:0000313" key="4">
    <source>
        <dbReference type="EMBL" id="THH29389.1"/>
    </source>
</evidence>
<dbReference type="OrthoDB" id="2402916at2759"/>
<organism evidence="4 5">
    <name type="scientific">Antrodiella citrinella</name>
    <dbReference type="NCBI Taxonomy" id="2447956"/>
    <lineage>
        <taxon>Eukaryota</taxon>
        <taxon>Fungi</taxon>
        <taxon>Dikarya</taxon>
        <taxon>Basidiomycota</taxon>
        <taxon>Agaricomycotina</taxon>
        <taxon>Agaricomycetes</taxon>
        <taxon>Polyporales</taxon>
        <taxon>Steccherinaceae</taxon>
        <taxon>Antrodiella</taxon>
    </lineage>
</organism>
<reference evidence="4 5" key="1">
    <citation type="submission" date="2019-02" db="EMBL/GenBank/DDBJ databases">
        <title>Genome sequencing of the rare red list fungi Antrodiella citrinella (Flaviporus citrinellus).</title>
        <authorList>
            <person name="Buettner E."/>
            <person name="Kellner H."/>
        </authorList>
    </citation>
    <scope>NUCLEOTIDE SEQUENCE [LARGE SCALE GENOMIC DNA]</scope>
    <source>
        <strain evidence="4 5">DSM 108506</strain>
    </source>
</reference>
<feature type="compositionally biased region" description="Basic and acidic residues" evidence="1">
    <location>
        <begin position="101"/>
        <end position="122"/>
    </location>
</feature>
<proteinExistence type="predicted"/>
<feature type="compositionally biased region" description="Basic and acidic residues" evidence="1">
    <location>
        <begin position="354"/>
        <end position="368"/>
    </location>
</feature>
<keyword evidence="5" id="KW-1185">Reference proteome</keyword>
<dbReference type="AlphaFoldDB" id="A0A4S4MTA7"/>